<name>A0ABR3QKN1_9PLEO</name>
<dbReference type="PANTHER" id="PTHR24148">
    <property type="entry name" value="ANKYRIN REPEAT DOMAIN-CONTAINING PROTEIN 39 HOMOLOG-RELATED"/>
    <property type="match status" value="1"/>
</dbReference>
<reference evidence="2 3" key="1">
    <citation type="submission" date="2024-02" db="EMBL/GenBank/DDBJ databases">
        <title>De novo assembly and annotation of 12 fungi associated with fruit tree decline syndrome in Ontario, Canada.</title>
        <authorList>
            <person name="Sulman M."/>
            <person name="Ellouze W."/>
            <person name="Ilyukhin E."/>
        </authorList>
    </citation>
    <scope>NUCLEOTIDE SEQUENCE [LARGE SCALE GENOMIC DNA]</scope>
    <source>
        <strain evidence="2 3">M42-189</strain>
    </source>
</reference>
<dbReference type="EMBL" id="JAKJXO020000020">
    <property type="protein sequence ID" value="KAL1592706.1"/>
    <property type="molecule type" value="Genomic_DNA"/>
</dbReference>
<feature type="domain" description="Heterokaryon incompatibility" evidence="1">
    <location>
        <begin position="71"/>
        <end position="242"/>
    </location>
</feature>
<dbReference type="InterPro" id="IPR052895">
    <property type="entry name" value="HetReg/Transcr_Mod"/>
</dbReference>
<organism evidence="2 3">
    <name type="scientific">Paraconiothyrium brasiliense</name>
    <dbReference type="NCBI Taxonomy" id="300254"/>
    <lineage>
        <taxon>Eukaryota</taxon>
        <taxon>Fungi</taxon>
        <taxon>Dikarya</taxon>
        <taxon>Ascomycota</taxon>
        <taxon>Pezizomycotina</taxon>
        <taxon>Dothideomycetes</taxon>
        <taxon>Pleosporomycetidae</taxon>
        <taxon>Pleosporales</taxon>
        <taxon>Massarineae</taxon>
        <taxon>Didymosphaeriaceae</taxon>
        <taxon>Paraconiothyrium</taxon>
    </lineage>
</organism>
<dbReference type="Pfam" id="PF06985">
    <property type="entry name" value="HET"/>
    <property type="match status" value="1"/>
</dbReference>
<sequence length="652" mass="72880">MLIFEVPRLTIEITQTMTAFDYSKIPIDSTTGEIRLLDLYPVAQTEQHPSSSPPLVRCALRRARLHDKPHFHALSYVWGNEKDRRLINLIADGEDAAAIDVSVTANLHSALSHLQPAAEKLTLWVDAVCIDQTNVPEKNLQVQMMKHIYEGAARVVVWLGPEADGSSDAFRILRKLGEGRHAEDALAYRDAHRSMAQPPEAYVRFRKFCRDEAAGLPLGFNMRAIHKLTLRPWWQRIWVVQELALARDAVFVCGGESLTGRALQAASMALSFVVMEFASIGEPSQEDYISKSEKLYMYANIVNNIPDPAMGRMLGLRRRYQLETTMARETLLDLLFRTTVVSSSPDNFKATMARDRIYGLLGMAADAESLQIVPDYRKSTTTEKVFTDVAYSLLKNGFSDIFSLCQHPKTLSDLPSWVPDWTSQIRTPPSGRAPKLKYHTAGKSTLSVSLAASNTLLVRGVHLTIHALGTPWLPSLENYQFEWEALTSYLSSITHLCAVSDSLDNEIYTHPQHRAEAHWRIPTADLLIASDFDPEPVRAKDGTSLHAAYEEVLSYLERWRTEGEVPEGVSRYMRVMGGLFDRRAFVTTRGFVGLGPSCAEVGDAVWVVLGVSVPFVMREVGGGWKMLGEAYVHGVMDGEVLEGEFGEELRIV</sequence>
<evidence type="ECO:0000313" key="3">
    <source>
        <dbReference type="Proteomes" id="UP001521785"/>
    </source>
</evidence>
<dbReference type="PANTHER" id="PTHR24148:SF77">
    <property type="entry name" value="HETEROKARYON INCOMPATIBILITY DOMAIN-CONTAINING PROTEIN"/>
    <property type="match status" value="1"/>
</dbReference>
<accession>A0ABR3QKN1</accession>
<dbReference type="Pfam" id="PF26639">
    <property type="entry name" value="Het-6_barrel"/>
    <property type="match status" value="1"/>
</dbReference>
<evidence type="ECO:0000313" key="2">
    <source>
        <dbReference type="EMBL" id="KAL1592706.1"/>
    </source>
</evidence>
<gene>
    <name evidence="2" type="ORF">SLS60_011122</name>
</gene>
<proteinExistence type="predicted"/>
<protein>
    <recommendedName>
        <fullName evidence="1">Heterokaryon incompatibility domain-containing protein</fullName>
    </recommendedName>
</protein>
<dbReference type="InterPro" id="IPR010730">
    <property type="entry name" value="HET"/>
</dbReference>
<comment type="caution">
    <text evidence="2">The sequence shown here is derived from an EMBL/GenBank/DDBJ whole genome shotgun (WGS) entry which is preliminary data.</text>
</comment>
<dbReference type="Proteomes" id="UP001521785">
    <property type="component" value="Unassembled WGS sequence"/>
</dbReference>
<evidence type="ECO:0000259" key="1">
    <source>
        <dbReference type="Pfam" id="PF06985"/>
    </source>
</evidence>
<keyword evidence="3" id="KW-1185">Reference proteome</keyword>